<dbReference type="SUPFAM" id="SSF53335">
    <property type="entry name" value="S-adenosyl-L-methionine-dependent methyltransferases"/>
    <property type="match status" value="1"/>
</dbReference>
<dbReference type="Proteomes" id="UP001360424">
    <property type="component" value="Chromosome"/>
</dbReference>
<keyword evidence="8" id="KW-1185">Reference proteome</keyword>
<dbReference type="RefSeq" id="WP_338521996.1">
    <property type="nucleotide sequence ID" value="NZ_CP135136.1"/>
</dbReference>
<dbReference type="GO" id="GO:0008168">
    <property type="term" value="F:methyltransferase activity"/>
    <property type="evidence" value="ECO:0007669"/>
    <property type="project" value="UniProtKB-KW"/>
</dbReference>
<dbReference type="CDD" id="cd02440">
    <property type="entry name" value="AdoMet_MTases"/>
    <property type="match status" value="1"/>
</dbReference>
<keyword evidence="2 7" id="KW-0489">Methyltransferase</keyword>
<accession>A0ABZ2GZK7</accession>
<dbReference type="NCBIfam" id="TIGR00536">
    <property type="entry name" value="hemK_fam"/>
    <property type="match status" value="1"/>
</dbReference>
<keyword evidence="3" id="KW-0808">Transferase</keyword>
<evidence type="ECO:0000256" key="5">
    <source>
        <dbReference type="ARBA" id="ARBA00048391"/>
    </source>
</evidence>
<dbReference type="InterPro" id="IPR002052">
    <property type="entry name" value="DNA_methylase_N6_adenine_CS"/>
</dbReference>
<dbReference type="InterPro" id="IPR007848">
    <property type="entry name" value="Small_mtfrase_dom"/>
</dbReference>
<dbReference type="PANTHER" id="PTHR18895">
    <property type="entry name" value="HEMK METHYLTRANSFERASE"/>
    <property type="match status" value="1"/>
</dbReference>
<dbReference type="EMBL" id="CP135136">
    <property type="protein sequence ID" value="WWR12261.1"/>
    <property type="molecule type" value="Genomic_DNA"/>
</dbReference>
<evidence type="ECO:0000256" key="1">
    <source>
        <dbReference type="ARBA" id="ARBA00012771"/>
    </source>
</evidence>
<dbReference type="Pfam" id="PF05175">
    <property type="entry name" value="MTS"/>
    <property type="match status" value="1"/>
</dbReference>
<sequence>MALASENPKWNIIACDCSKKALKIAKYNGIKLNLNNIKYILSNWFNSIDHPKYFDMIVSNPPYVSIYDLHYLNHEVYFEPNIALFGGKNGLQKIYTIIKKSLNRLKPGGYLLIEHGFNQKYPIQLFLKKHNFININSWNDLNNQPRITIGMKPIKIN</sequence>
<keyword evidence="4" id="KW-0949">S-adenosyl-L-methionine</keyword>
<evidence type="ECO:0000313" key="7">
    <source>
        <dbReference type="EMBL" id="WWR12261.1"/>
    </source>
</evidence>
<dbReference type="GO" id="GO:0032259">
    <property type="term" value="P:methylation"/>
    <property type="evidence" value="ECO:0007669"/>
    <property type="project" value="UniProtKB-KW"/>
</dbReference>
<dbReference type="PANTHER" id="PTHR18895:SF74">
    <property type="entry name" value="MTRF1L RELEASE FACTOR GLUTAMINE METHYLTRANSFERASE"/>
    <property type="match status" value="1"/>
</dbReference>
<evidence type="ECO:0000256" key="2">
    <source>
        <dbReference type="ARBA" id="ARBA00022603"/>
    </source>
</evidence>
<feature type="domain" description="Methyltransferase small" evidence="6">
    <location>
        <begin position="2"/>
        <end position="65"/>
    </location>
</feature>
<evidence type="ECO:0000259" key="6">
    <source>
        <dbReference type="Pfam" id="PF05175"/>
    </source>
</evidence>
<evidence type="ECO:0000256" key="4">
    <source>
        <dbReference type="ARBA" id="ARBA00022691"/>
    </source>
</evidence>
<dbReference type="InterPro" id="IPR004556">
    <property type="entry name" value="HemK-like"/>
</dbReference>
<dbReference type="InterPro" id="IPR050320">
    <property type="entry name" value="N5-glutamine_MTase"/>
</dbReference>
<dbReference type="InterPro" id="IPR029063">
    <property type="entry name" value="SAM-dependent_MTases_sf"/>
</dbReference>
<organism evidence="7 8">
    <name type="scientific">Candidatus Legionella polyplacis</name>
    <dbReference type="NCBI Taxonomy" id="2005262"/>
    <lineage>
        <taxon>Bacteria</taxon>
        <taxon>Pseudomonadati</taxon>
        <taxon>Pseudomonadota</taxon>
        <taxon>Gammaproteobacteria</taxon>
        <taxon>Legionellales</taxon>
        <taxon>Legionellaceae</taxon>
        <taxon>Legionella</taxon>
    </lineage>
</organism>
<dbReference type="EC" id="2.1.1.297" evidence="1"/>
<reference evidence="7" key="1">
    <citation type="submission" date="2023-09" db="EMBL/GenBank/DDBJ databases">
        <title>Genomes of two closely related lineages of the louse Polyplax serrata with different host specificities.</title>
        <authorList>
            <person name="Martinu J."/>
            <person name="Tarabai H."/>
            <person name="Stefka J."/>
            <person name="Hypsa V."/>
        </authorList>
    </citation>
    <scope>NUCLEOTIDE SEQUENCE [LARGE SCALE GENOMIC DNA]</scope>
    <source>
        <strain evidence="7">HR10_N</strain>
    </source>
</reference>
<proteinExistence type="predicted"/>
<evidence type="ECO:0000313" key="8">
    <source>
        <dbReference type="Proteomes" id="UP001360424"/>
    </source>
</evidence>
<evidence type="ECO:0000256" key="3">
    <source>
        <dbReference type="ARBA" id="ARBA00022679"/>
    </source>
</evidence>
<comment type="catalytic activity">
    <reaction evidence="5">
        <text>L-glutaminyl-[peptide chain release factor] + S-adenosyl-L-methionine = N(5)-methyl-L-glutaminyl-[peptide chain release factor] + S-adenosyl-L-homocysteine + H(+)</text>
        <dbReference type="Rhea" id="RHEA:42896"/>
        <dbReference type="Rhea" id="RHEA-COMP:10271"/>
        <dbReference type="Rhea" id="RHEA-COMP:10272"/>
        <dbReference type="ChEBI" id="CHEBI:15378"/>
        <dbReference type="ChEBI" id="CHEBI:30011"/>
        <dbReference type="ChEBI" id="CHEBI:57856"/>
        <dbReference type="ChEBI" id="CHEBI:59789"/>
        <dbReference type="ChEBI" id="CHEBI:61891"/>
        <dbReference type="EC" id="2.1.1.297"/>
    </reaction>
</comment>
<dbReference type="Gene3D" id="3.40.50.150">
    <property type="entry name" value="Vaccinia Virus protein VP39"/>
    <property type="match status" value="1"/>
</dbReference>
<gene>
    <name evidence="7" type="ORF">RQL38_01395</name>
</gene>
<dbReference type="PROSITE" id="PS00092">
    <property type="entry name" value="N6_MTASE"/>
    <property type="match status" value="1"/>
</dbReference>
<name>A0ABZ2GZK7_9GAMM</name>
<protein>
    <recommendedName>
        <fullName evidence="1">peptide chain release factor N(5)-glutamine methyltransferase</fullName>
        <ecNumber evidence="1">2.1.1.297</ecNumber>
    </recommendedName>
</protein>